<dbReference type="HOGENOM" id="CLU_257486_0_0_1"/>
<evidence type="ECO:0000256" key="14">
    <source>
        <dbReference type="SAM" id="Phobius"/>
    </source>
</evidence>
<feature type="transmembrane region" description="Helical" evidence="14">
    <location>
        <begin position="1201"/>
        <end position="1221"/>
    </location>
</feature>
<dbReference type="GO" id="GO:0009134">
    <property type="term" value="P:nucleoside diphosphate catabolic process"/>
    <property type="evidence" value="ECO:0007669"/>
    <property type="project" value="TreeGrafter"/>
</dbReference>
<evidence type="ECO:0000256" key="12">
    <source>
        <dbReference type="PIRSR" id="PIRSR600407-2"/>
    </source>
</evidence>
<keyword evidence="14" id="KW-0472">Membrane</keyword>
<feature type="transmembrane region" description="Helical" evidence="14">
    <location>
        <begin position="237"/>
        <end position="255"/>
    </location>
</feature>
<evidence type="ECO:0000256" key="13">
    <source>
        <dbReference type="SAM" id="MobiDB-lite"/>
    </source>
</evidence>
<dbReference type="Proteomes" id="UP000032141">
    <property type="component" value="Chromosome C1"/>
</dbReference>
<dbReference type="FunFam" id="3.30.420.40:FF:000399">
    <property type="entry name" value="Probable apyrase 7"/>
    <property type="match status" value="1"/>
</dbReference>
<evidence type="ECO:0000256" key="7">
    <source>
        <dbReference type="ARBA" id="ARBA00031370"/>
    </source>
</evidence>
<reference evidence="16 17" key="1">
    <citation type="journal article" date="2014" name="Genome Biol.">
        <title>Transcriptome and methylome profiling reveals relics of genome dominance in the mesopolyploid Brassica oleracea.</title>
        <authorList>
            <person name="Parkin I.A."/>
            <person name="Koh C."/>
            <person name="Tang H."/>
            <person name="Robinson S.J."/>
            <person name="Kagale S."/>
            <person name="Clarke W.E."/>
            <person name="Town C.D."/>
            <person name="Nixon J."/>
            <person name="Krishnakumar V."/>
            <person name="Bidwell S.L."/>
            <person name="Denoeud F."/>
            <person name="Belcram H."/>
            <person name="Links M.G."/>
            <person name="Just J."/>
            <person name="Clarke C."/>
            <person name="Bender T."/>
            <person name="Huebert T."/>
            <person name="Mason A.S."/>
            <person name="Pires J.C."/>
            <person name="Barker G."/>
            <person name="Moore J."/>
            <person name="Walley P.G."/>
            <person name="Manoli S."/>
            <person name="Batley J."/>
            <person name="Edwards D."/>
            <person name="Nelson M.N."/>
            <person name="Wang X."/>
            <person name="Paterson A.H."/>
            <person name="King G."/>
            <person name="Bancroft I."/>
            <person name="Chalhoub B."/>
            <person name="Sharpe A.G."/>
        </authorList>
    </citation>
    <scope>NUCLEOTIDE SEQUENCE</scope>
    <source>
        <strain evidence="16 17">cv. TO1000</strain>
    </source>
</reference>
<evidence type="ECO:0000256" key="10">
    <source>
        <dbReference type="ARBA" id="ARBA00049175"/>
    </source>
</evidence>
<keyword evidence="12" id="KW-0547">Nucleotide-binding</keyword>
<dbReference type="EnsemblPlants" id="Bo1g020300.1">
    <property type="protein sequence ID" value="Bo1g020300.1"/>
    <property type="gene ID" value="Bo1g020300"/>
</dbReference>
<feature type="region of interest" description="Disordered" evidence="13">
    <location>
        <begin position="641"/>
        <end position="663"/>
    </location>
</feature>
<dbReference type="InterPro" id="IPR000620">
    <property type="entry name" value="EamA_dom"/>
</dbReference>
<organism evidence="16 17">
    <name type="scientific">Brassica oleracea var. oleracea</name>
    <dbReference type="NCBI Taxonomy" id="109376"/>
    <lineage>
        <taxon>Eukaryota</taxon>
        <taxon>Viridiplantae</taxon>
        <taxon>Streptophyta</taxon>
        <taxon>Embryophyta</taxon>
        <taxon>Tracheophyta</taxon>
        <taxon>Spermatophyta</taxon>
        <taxon>Magnoliopsida</taxon>
        <taxon>eudicotyledons</taxon>
        <taxon>Gunneridae</taxon>
        <taxon>Pentapetalae</taxon>
        <taxon>rosids</taxon>
        <taxon>malvids</taxon>
        <taxon>Brassicales</taxon>
        <taxon>Brassicaceae</taxon>
        <taxon>Brassiceae</taxon>
        <taxon>Brassica</taxon>
    </lineage>
</organism>
<feature type="compositionally biased region" description="Polar residues" evidence="13">
    <location>
        <begin position="701"/>
        <end position="711"/>
    </location>
</feature>
<feature type="domain" description="EamA" evidence="15">
    <location>
        <begin position="348"/>
        <end position="485"/>
    </location>
</feature>
<proteinExistence type="inferred from homology"/>
<feature type="region of interest" description="Disordered" evidence="13">
    <location>
        <begin position="1327"/>
        <end position="1354"/>
    </location>
</feature>
<protein>
    <recommendedName>
        <fullName evidence="4">apyrase</fullName>
        <ecNumber evidence="4">3.6.1.5</ecNumber>
    </recommendedName>
    <alternativeName>
        <fullName evidence="8">ATP-diphosphatase</fullName>
    </alternativeName>
    <alternativeName>
        <fullName evidence="9">ATP-diphosphohydrolase</fullName>
    </alternativeName>
    <alternativeName>
        <fullName evidence="6">Adenosine diphosphatase</fullName>
    </alternativeName>
    <alternativeName>
        <fullName evidence="7">NTPDase</fullName>
    </alternativeName>
</protein>
<dbReference type="EC" id="3.6.1.5" evidence="4"/>
<feature type="transmembrane region" description="Helical" evidence="14">
    <location>
        <begin position="182"/>
        <end position="200"/>
    </location>
</feature>
<dbReference type="Gramene" id="Bo1g020300.1">
    <property type="protein sequence ID" value="Bo1g020300.1"/>
    <property type="gene ID" value="Bo1g020300"/>
</dbReference>
<dbReference type="CDD" id="cd24043">
    <property type="entry name" value="ASKHA_NBD_AtAPY7-like"/>
    <property type="match status" value="1"/>
</dbReference>
<evidence type="ECO:0000256" key="1">
    <source>
        <dbReference type="ARBA" id="ARBA00004141"/>
    </source>
</evidence>
<keyword evidence="12" id="KW-0067">ATP-binding</keyword>
<keyword evidence="14" id="KW-0812">Transmembrane</keyword>
<evidence type="ECO:0000256" key="5">
    <source>
        <dbReference type="ARBA" id="ARBA00022801"/>
    </source>
</evidence>
<feature type="region of interest" description="Disordered" evidence="13">
    <location>
        <begin position="698"/>
        <end position="727"/>
    </location>
</feature>
<comment type="similarity">
    <text evidence="2">Belongs to the drug/metabolite transporter (DMT) superfamily. Plant drug/metabolite exporter (P-DME) (TC 2.A.7.4) family.</text>
</comment>
<feature type="transmembrane region" description="Helical" evidence="14">
    <location>
        <begin position="468"/>
        <end position="489"/>
    </location>
</feature>
<comment type="subcellular location">
    <subcellularLocation>
        <location evidence="1">Membrane</location>
        <topology evidence="1">Multi-pass membrane protein</topology>
    </subcellularLocation>
</comment>
<evidence type="ECO:0000256" key="9">
    <source>
        <dbReference type="ARBA" id="ARBA00032306"/>
    </source>
</evidence>
<sequence>MRRFVRLEIPVRTFVRTTLLVLHRFVSSLMAELRRSSSLTPTKEVIARLDACPENAGRSCTWWVTCSLFPSQRFAFIGLTALSNARSRAREREGGRANREMTAAMVLNVGGSAAERDARLAHYAMAFVQLFNGGYHVITKVALNVGVNQLVFCVCRDLLALSILAPLAYFRERRTRPPMTRSLLLSFFFLGLSGVNILLMPPLHYPEFYRVFGNQLLFLVGLTYTNPTYAAAIQPSIPVFTFLLAVMMGLVLFFFKKFFTSSFSNVSYFVCSTERVNLMRIEGQTKVGGTLVCVLGAVFMVLFRGPVLLGDKDADFAMHNEISAKGQPEPTGWLVTGFLDLGFEQWHIGVLCLIGNCMCMATFIAIQAPVLKKYPANLSVAALSYFSGTVLMVTTAFFMVKEPLDWKLTQAEVLAVIYAGVVASALNFGMLTWSNKIIGPALVSLYNPLQPAASAFLSRIFLGSPIFLGSVVGGFFIILGLYMVTWASFRERKAMASGIAIPSHSARTSEPLKKNPVVSRIGQLEKTNKGTESAQKRISVVFVFSGLSRGFSTDTPQIYRRFSFLSHKERTIRVCKCALIPSETQRRSRSSAAEAFDGGFECALFSLLQCASLLYVRQAKMVFGNITQLFTPNRYGASTQPSLPYIPTGSSSPDVGTSSPASFSFGNGGRKNGGLRHSASLQDFSSYHAFDPEEARETDSSAKQWGQNGASFSKDKGALPPSVPKPSTSRRKWIRAVMIVTCLFLFASLVYVLGMYVYTNWSRGASRYYVVFDCGSTGTRAYVYQASLNYKKDSSLPIVMKSLTEGISRKSSGRAYDRMETEPGFDKLVNNRTGLKKAIKPLIQWAERQIPKHAHRTTSLFVYATAGVRRLRASDSSWLLGNVWSILAKSPFTCRREWVKIISGTEEAYFGWTALNYQTSMLGAVPKKATFGALDLGGSSLQVTFENEERAHNETNLDLRIGSVNHHLSAYSLAGYGLNDAFERSVVQLLKRMPNVNNSELKHPCLNSGYEGQYVCSQCGSTVKRGKKGKSGVPIKLIGAPNWGECSALAKIAVNSSEWSKTKHGVDCDLQPCALPDGYPRPHGQFYAVSGFFVVYRFFNLSAEASLDDVLEKGREFCEKAWQVARTSVSPQPFIEQYCFRAPYIVSLLREGLYITDKQIIIGSGSITWTLGVAVLEAGKALSSTLGLKGYETLSMKINPVALISVLFVSLILLLCALSRVGNCMPRFFRKSCLPLFKHNSASASSVLNIPSPFRLRWSHMGTGVKPPLSPIARSSPRRPFSFGSSIQLMESCSLYSSSSSVMHSYSSDSLGEMQVDNSGSFWSSRSQMRLQSRRSQSREDLSSSLAESHMLKM</sequence>
<dbReference type="InterPro" id="IPR037185">
    <property type="entry name" value="EmrE-like"/>
</dbReference>
<feature type="transmembrane region" description="Helical" evidence="14">
    <location>
        <begin position="445"/>
        <end position="462"/>
    </location>
</feature>
<feature type="transmembrane region" description="Helical" evidence="14">
    <location>
        <begin position="412"/>
        <end position="433"/>
    </location>
</feature>
<dbReference type="Gene3D" id="3.30.420.40">
    <property type="match status" value="1"/>
</dbReference>
<feature type="transmembrane region" description="Helical" evidence="14">
    <location>
        <begin position="287"/>
        <end position="309"/>
    </location>
</feature>
<accession>A0A0D3A4A9</accession>
<dbReference type="Pfam" id="PF00892">
    <property type="entry name" value="EamA"/>
    <property type="match status" value="1"/>
</dbReference>
<keyword evidence="5" id="KW-0378">Hydrolase</keyword>
<feature type="binding site" evidence="12">
    <location>
        <begin position="938"/>
        <end position="942"/>
    </location>
    <ligand>
        <name>ATP</name>
        <dbReference type="ChEBI" id="CHEBI:30616"/>
    </ligand>
</feature>
<keyword evidence="14" id="KW-1133">Transmembrane helix</keyword>
<evidence type="ECO:0000256" key="6">
    <source>
        <dbReference type="ARBA" id="ARBA00030084"/>
    </source>
</evidence>
<dbReference type="Gene3D" id="3.30.420.150">
    <property type="entry name" value="Exopolyphosphatase. Domain 2"/>
    <property type="match status" value="1"/>
</dbReference>
<keyword evidence="17" id="KW-1185">Reference proteome</keyword>
<name>A0A0D3A4A9_BRAOL</name>
<evidence type="ECO:0000259" key="15">
    <source>
        <dbReference type="Pfam" id="PF00892"/>
    </source>
</evidence>
<evidence type="ECO:0000313" key="16">
    <source>
        <dbReference type="EnsemblPlants" id="Bo1g020300.1"/>
    </source>
</evidence>
<dbReference type="GO" id="GO:0016020">
    <property type="term" value="C:membrane"/>
    <property type="evidence" value="ECO:0007669"/>
    <property type="project" value="InterPro"/>
</dbReference>
<dbReference type="STRING" id="109376.A0A0D3A4A9"/>
<dbReference type="SUPFAM" id="SSF103481">
    <property type="entry name" value="Multidrug resistance efflux transporter EmrE"/>
    <property type="match status" value="1"/>
</dbReference>
<dbReference type="GO" id="GO:0005524">
    <property type="term" value="F:ATP binding"/>
    <property type="evidence" value="ECO:0007669"/>
    <property type="project" value="UniProtKB-KW"/>
</dbReference>
<dbReference type="PANTHER" id="PTHR11782:SF125">
    <property type="entry name" value="APYRASE 7-RELATED"/>
    <property type="match status" value="1"/>
</dbReference>
<dbReference type="Pfam" id="PF01150">
    <property type="entry name" value="GDA1_CD39"/>
    <property type="match status" value="1"/>
</dbReference>
<dbReference type="GO" id="GO:0004050">
    <property type="term" value="F:apyrase activity"/>
    <property type="evidence" value="ECO:0007669"/>
    <property type="project" value="UniProtKB-EC"/>
</dbReference>
<feature type="transmembrane region" description="Helical" evidence="14">
    <location>
        <begin position="346"/>
        <end position="366"/>
    </location>
</feature>
<comment type="similarity">
    <text evidence="3">Belongs to the GDA1/CD39 NTPase family.</text>
</comment>
<reference evidence="16" key="2">
    <citation type="submission" date="2015-03" db="UniProtKB">
        <authorList>
            <consortium name="EnsemblPlants"/>
        </authorList>
    </citation>
    <scope>IDENTIFICATION</scope>
</reference>
<dbReference type="InterPro" id="IPR000407">
    <property type="entry name" value="GDA1_CD39_NTPase"/>
</dbReference>
<evidence type="ECO:0000256" key="11">
    <source>
        <dbReference type="PIRSR" id="PIRSR600407-1"/>
    </source>
</evidence>
<evidence type="ECO:0000256" key="3">
    <source>
        <dbReference type="ARBA" id="ARBA00009283"/>
    </source>
</evidence>
<dbReference type="GO" id="GO:0017110">
    <property type="term" value="F:nucleoside diphosphate phosphatase activity"/>
    <property type="evidence" value="ECO:0007669"/>
    <property type="project" value="TreeGrafter"/>
</dbReference>
<comment type="catalytic activity">
    <reaction evidence="10">
        <text>a ribonucleoside 5'-triphosphate + 2 H2O = a ribonucleoside 5'-phosphate + 2 phosphate + 2 H(+)</text>
        <dbReference type="Rhea" id="RHEA:36795"/>
        <dbReference type="ChEBI" id="CHEBI:15377"/>
        <dbReference type="ChEBI" id="CHEBI:15378"/>
        <dbReference type="ChEBI" id="CHEBI:43474"/>
        <dbReference type="ChEBI" id="CHEBI:58043"/>
        <dbReference type="ChEBI" id="CHEBI:61557"/>
        <dbReference type="EC" id="3.6.1.5"/>
    </reaction>
</comment>
<dbReference type="PANTHER" id="PTHR11782">
    <property type="entry name" value="ADENOSINE/GUANOSINE DIPHOSPHATASE"/>
    <property type="match status" value="1"/>
</dbReference>
<evidence type="ECO:0000313" key="17">
    <source>
        <dbReference type="Proteomes" id="UP000032141"/>
    </source>
</evidence>
<feature type="active site" description="Proton acceptor" evidence="11">
    <location>
        <position position="907"/>
    </location>
</feature>
<evidence type="ECO:0000256" key="2">
    <source>
        <dbReference type="ARBA" id="ARBA00007635"/>
    </source>
</evidence>
<feature type="transmembrane region" description="Helical" evidence="14">
    <location>
        <begin position="733"/>
        <end position="758"/>
    </location>
</feature>
<evidence type="ECO:0000256" key="4">
    <source>
        <dbReference type="ARBA" id="ARBA00012148"/>
    </source>
</evidence>
<evidence type="ECO:0000256" key="8">
    <source>
        <dbReference type="ARBA" id="ARBA00031428"/>
    </source>
</evidence>
<dbReference type="eggNOG" id="KOG1386">
    <property type="taxonomic scope" value="Eukaryota"/>
</dbReference>
<feature type="transmembrane region" description="Helical" evidence="14">
    <location>
        <begin position="378"/>
        <end position="400"/>
    </location>
</feature>